<evidence type="ECO:0000313" key="1">
    <source>
        <dbReference type="EMBL" id="SCM72334.1"/>
    </source>
</evidence>
<reference evidence="1" key="1">
    <citation type="submission" date="2016-08" db="EMBL/GenBank/DDBJ databases">
        <authorList>
            <person name="Seilhamer J.J."/>
        </authorList>
    </citation>
    <scope>NUCLEOTIDE SEQUENCE</scope>
    <source>
        <strain evidence="1">86</strain>
    </source>
</reference>
<dbReference type="SUPFAM" id="SSF109854">
    <property type="entry name" value="DinB/YfiT-like putative metalloenzymes"/>
    <property type="match status" value="1"/>
</dbReference>
<name>A0A212L428_9HYPH</name>
<dbReference type="Gene3D" id="1.20.120.450">
    <property type="entry name" value="dinb family like domain"/>
    <property type="match status" value="1"/>
</dbReference>
<dbReference type="PANTHER" id="PTHR36922:SF1">
    <property type="entry name" value="DUF1993 DOMAIN-CONTAINING PROTEIN"/>
    <property type="match status" value="1"/>
</dbReference>
<dbReference type="InterPro" id="IPR034660">
    <property type="entry name" value="DinB/YfiT-like"/>
</dbReference>
<protein>
    <recommendedName>
        <fullName evidence="2">DUF1993 domain-containing protein</fullName>
    </recommendedName>
</protein>
<dbReference type="EMBL" id="FMJD01000002">
    <property type="protein sequence ID" value="SCM72334.1"/>
    <property type="molecule type" value="Genomic_DNA"/>
</dbReference>
<dbReference type="Pfam" id="PF09351">
    <property type="entry name" value="DUF1993"/>
    <property type="match status" value="1"/>
</dbReference>
<sequence length="169" mass="18586">MISLHDISVPVFGRYLDRLDALVEKSAAYVGDLGLPEVALLGARLAPDMLPFEAQVRIAARFPLRALRPLVPRLPDLDFPQAISFAELRADIDAVLDALVTLSPSDLDGREGEIVTDRAGLADVALSAARFVAEYALPNMFFHHTTAYAIARWEGVKLGKADFDGWHRY</sequence>
<gene>
    <name evidence="1" type="ORF">KL86PLE_100554</name>
</gene>
<dbReference type="RefSeq" id="WP_288199260.1">
    <property type="nucleotide sequence ID" value="NZ_LT608334.1"/>
</dbReference>
<organism evidence="1">
    <name type="scientific">uncultured Pleomorphomonas sp</name>
    <dbReference type="NCBI Taxonomy" id="442121"/>
    <lineage>
        <taxon>Bacteria</taxon>
        <taxon>Pseudomonadati</taxon>
        <taxon>Pseudomonadota</taxon>
        <taxon>Alphaproteobacteria</taxon>
        <taxon>Hyphomicrobiales</taxon>
        <taxon>Pleomorphomonadaceae</taxon>
        <taxon>Pleomorphomonas</taxon>
        <taxon>environmental samples</taxon>
    </lineage>
</organism>
<dbReference type="AlphaFoldDB" id="A0A212L428"/>
<dbReference type="PANTHER" id="PTHR36922">
    <property type="entry name" value="BLL2446 PROTEIN"/>
    <property type="match status" value="1"/>
</dbReference>
<dbReference type="InterPro" id="IPR018531">
    <property type="entry name" value="DUF1993"/>
</dbReference>
<evidence type="ECO:0008006" key="2">
    <source>
        <dbReference type="Google" id="ProtNLM"/>
    </source>
</evidence>
<accession>A0A212L428</accession>
<proteinExistence type="predicted"/>